<keyword evidence="1" id="KW-0547">Nucleotide-binding</keyword>
<sequence>IPLGTNSPMLYQELPVASNPTTCLNNFDGRKKNTQPPLVQSLPTILYHFKSIFFYWIKEEDKGAVLYGHQHLLKTIKQGLFQEQRSGKAKAIFEYPINELVYAKLILLPGTDVLLGKFYKKITYVQLLVPPGEVLHVKDTEVSLSLVSELSLVRKRYNKGMHSPGQGDKSDECELSRRHLSQKSALVKYFNYDYYLYFPLCQVQEDLYTGFSCQLPPFCDSFSFSSPCHQAKIVHSRSTGTHVIASDPKNTLSSFLPVTVPGSPRKPGSDLSLHYIQSLPQEMIEGLKKTKTDVIESDQLLQFNIVYIKIWLTKSWNSKRDKRKQVTSTASIDSEYARHFLVFQSAHYDISEDKNSAQHCMIFYLCVTLYEDVQNVFTNSSALNLPTAIFIPNTTQIFSLPECPSIFPLPGKFLLILIWYWDWEISYCAITLQTDTQLCIQTDCCEDHTRCRDAKVFFDRSLMMIIWVLSFFDQTLKALEHLGQMWSSNESSNNLLSCKGIHCLPKFYFSHHHMYINQFWYAIRAIDARRLKGFQGTQENQQGPNCLELKTRISSENWSSGNHQVGINIFKGINKTRTTQWIFLDDSVLLVNWRVKIYPRCTFLQAMPHATVIQKPQRPMAQQYKAQTVSTQHLRWYKGGEDSGLEFTAFPILGIALRENYKIHYYGQRGTARSSLGDRTQCWRKRCPQPVAGVKHAAAEGMFVALLQRLRKLVLCVWLEDQGNGAARILADETTGRMIIECPKLEKQMKPLLSIHKDNHASVLFTYVFNKAKHLNSNISLIMPFHALRLYSHMGSYDQVFYLASLKTKLFESNSEYTLLNTRNPPYKSNYSVNPANLEGEETFDASVVGQVEEVVQERIYDDELILIINTKALTSASVILHGANDSTCDEMELSLHSALCVVKRILESQSVVPDILKDTKELTWVLIEVYFPCNIILVSGLIESGKIGHIILTKNPSQTRIQVKSIAKISYGNDIMTISFLMEIPFQVFTVSPAVMTTGINLKKKKRKSPLQYLLGHGQVVRNPGIRQVQVDTYFRAWLAKDSSAVPKTGYIPNSNQGMKRLPDKEKLKTQEKDKITMQVKFLLVIAGASSFAIAPVPQFLDGNIEPGPCFPGMWMILQMLHEKNAQNDSRTGLLTISFFPSYLRSFSSKDTYPQKRTRYHSTIEKRDSTGEKNTFIIK</sequence>
<dbReference type="GO" id="GO:0140662">
    <property type="term" value="F:ATP-dependent protein folding chaperone"/>
    <property type="evidence" value="ECO:0007669"/>
    <property type="project" value="InterPro"/>
</dbReference>
<evidence type="ECO:0000313" key="5">
    <source>
        <dbReference type="Proteomes" id="UP000242450"/>
    </source>
</evidence>
<evidence type="ECO:0000256" key="3">
    <source>
        <dbReference type="ARBA" id="ARBA00023186"/>
    </source>
</evidence>
<dbReference type="InterPro" id="IPR002423">
    <property type="entry name" value="Cpn60/GroEL/TCP-1"/>
</dbReference>
<dbReference type="InterPro" id="IPR017998">
    <property type="entry name" value="Chaperone_TCP-1"/>
</dbReference>
<gene>
    <name evidence="4" type="ORF">Celaphus_00016489</name>
</gene>
<accession>A0A212C3U7</accession>
<dbReference type="Gene3D" id="3.30.260.10">
    <property type="entry name" value="TCP-1-like chaperonin intermediate domain"/>
    <property type="match status" value="1"/>
</dbReference>
<proteinExistence type="predicted"/>
<comment type="caution">
    <text evidence="4">The sequence shown here is derived from an EMBL/GenBank/DDBJ whole genome shotgun (WGS) entry which is preliminary data.</text>
</comment>
<reference evidence="4 5" key="1">
    <citation type="journal article" date="2018" name="Mol. Genet. Genomics">
        <title>The red deer Cervus elaphus genome CerEla1.0: sequencing, annotating, genes, and chromosomes.</title>
        <authorList>
            <person name="Bana N.A."/>
            <person name="Nyiri A."/>
            <person name="Nagy J."/>
            <person name="Frank K."/>
            <person name="Nagy T."/>
            <person name="Steger V."/>
            <person name="Schiller M."/>
            <person name="Lakatos P."/>
            <person name="Sugar L."/>
            <person name="Horn P."/>
            <person name="Barta E."/>
            <person name="Orosz L."/>
        </authorList>
    </citation>
    <scope>NUCLEOTIDE SEQUENCE [LARGE SCALE GENOMIC DNA]</scope>
    <source>
        <strain evidence="4">Hungarian</strain>
    </source>
</reference>
<dbReference type="Pfam" id="PF00118">
    <property type="entry name" value="Cpn60_TCP1"/>
    <property type="match status" value="1"/>
</dbReference>
<organism evidence="4 5">
    <name type="scientific">Cervus elaphus hippelaphus</name>
    <name type="common">European red deer</name>
    <dbReference type="NCBI Taxonomy" id="46360"/>
    <lineage>
        <taxon>Eukaryota</taxon>
        <taxon>Metazoa</taxon>
        <taxon>Chordata</taxon>
        <taxon>Craniata</taxon>
        <taxon>Vertebrata</taxon>
        <taxon>Euteleostomi</taxon>
        <taxon>Mammalia</taxon>
        <taxon>Eutheria</taxon>
        <taxon>Laurasiatheria</taxon>
        <taxon>Artiodactyla</taxon>
        <taxon>Ruminantia</taxon>
        <taxon>Pecora</taxon>
        <taxon>Cervidae</taxon>
        <taxon>Cervinae</taxon>
        <taxon>Cervus</taxon>
    </lineage>
</organism>
<name>A0A212C3U7_CEREH</name>
<dbReference type="Proteomes" id="UP000242450">
    <property type="component" value="Chromosome 30"/>
</dbReference>
<keyword evidence="2" id="KW-0067">ATP-binding</keyword>
<dbReference type="AlphaFoldDB" id="A0A212C3U7"/>
<keyword evidence="3" id="KW-0143">Chaperone</keyword>
<dbReference type="InterPro" id="IPR027410">
    <property type="entry name" value="TCP-1-like_intermed_sf"/>
</dbReference>
<dbReference type="Gene3D" id="3.50.7.10">
    <property type="entry name" value="GroEL"/>
    <property type="match status" value="1"/>
</dbReference>
<dbReference type="InterPro" id="IPR027409">
    <property type="entry name" value="GroEL-like_apical_dom_sf"/>
</dbReference>
<evidence type="ECO:0000313" key="4">
    <source>
        <dbReference type="EMBL" id="OWK00678.1"/>
    </source>
</evidence>
<dbReference type="SUPFAM" id="SSF54849">
    <property type="entry name" value="GroEL-intermediate domain like"/>
    <property type="match status" value="1"/>
</dbReference>
<evidence type="ECO:0000256" key="1">
    <source>
        <dbReference type="ARBA" id="ARBA00022741"/>
    </source>
</evidence>
<dbReference type="PANTHER" id="PTHR11353">
    <property type="entry name" value="CHAPERONIN"/>
    <property type="match status" value="1"/>
</dbReference>
<evidence type="ECO:0000256" key="2">
    <source>
        <dbReference type="ARBA" id="ARBA00022840"/>
    </source>
</evidence>
<dbReference type="GO" id="GO:0005524">
    <property type="term" value="F:ATP binding"/>
    <property type="evidence" value="ECO:0007669"/>
    <property type="project" value="UniProtKB-KW"/>
</dbReference>
<protein>
    <submittedName>
        <fullName evidence="4">Uncharacterized protein</fullName>
    </submittedName>
</protein>
<dbReference type="EMBL" id="MKHE01000030">
    <property type="protein sequence ID" value="OWK00678.1"/>
    <property type="molecule type" value="Genomic_DNA"/>
</dbReference>
<keyword evidence="5" id="KW-1185">Reference proteome</keyword>
<feature type="non-terminal residue" evidence="4">
    <location>
        <position position="1"/>
    </location>
</feature>